<dbReference type="PANTHER" id="PTHR11461">
    <property type="entry name" value="SERINE PROTEASE INHIBITOR, SERPIN"/>
    <property type="match status" value="1"/>
</dbReference>
<comment type="similarity">
    <text evidence="1 2">Belongs to the serpin family.</text>
</comment>
<dbReference type="Pfam" id="PF00079">
    <property type="entry name" value="Serpin"/>
    <property type="match status" value="1"/>
</dbReference>
<evidence type="ECO:0000313" key="5">
    <source>
        <dbReference type="EnsemblMetazoa" id="BGLB033580-PA"/>
    </source>
</evidence>
<dbReference type="EnsemblMetazoa" id="BGLB033580-RA">
    <property type="protein sequence ID" value="BGLB033580-PA"/>
    <property type="gene ID" value="BGLB033580"/>
</dbReference>
<keyword evidence="3" id="KW-0732">Signal</keyword>
<evidence type="ECO:0000256" key="1">
    <source>
        <dbReference type="ARBA" id="ARBA00009500"/>
    </source>
</evidence>
<dbReference type="SMART" id="SM00093">
    <property type="entry name" value="SERPIN"/>
    <property type="match status" value="1"/>
</dbReference>
<dbReference type="InterPro" id="IPR042185">
    <property type="entry name" value="Serpin_sf_2"/>
</dbReference>
<evidence type="ECO:0000313" key="6">
    <source>
        <dbReference type="Proteomes" id="UP000076420"/>
    </source>
</evidence>
<dbReference type="SUPFAM" id="SSF56574">
    <property type="entry name" value="Serpins"/>
    <property type="match status" value="1"/>
</dbReference>
<dbReference type="STRING" id="6526.A0A2C9LQB0"/>
<organism evidence="5 6">
    <name type="scientific">Biomphalaria glabrata</name>
    <name type="common">Bloodfluke planorb</name>
    <name type="synonym">Freshwater snail</name>
    <dbReference type="NCBI Taxonomy" id="6526"/>
    <lineage>
        <taxon>Eukaryota</taxon>
        <taxon>Metazoa</taxon>
        <taxon>Spiralia</taxon>
        <taxon>Lophotrochozoa</taxon>
        <taxon>Mollusca</taxon>
        <taxon>Gastropoda</taxon>
        <taxon>Heterobranchia</taxon>
        <taxon>Euthyneura</taxon>
        <taxon>Panpulmonata</taxon>
        <taxon>Hygrophila</taxon>
        <taxon>Lymnaeoidea</taxon>
        <taxon>Planorbidae</taxon>
        <taxon>Biomphalaria</taxon>
    </lineage>
</organism>
<name>A0A2C9LQB0_BIOGL</name>
<reference evidence="5" key="1">
    <citation type="submission" date="2020-05" db="UniProtKB">
        <authorList>
            <consortium name="EnsemblMetazoa"/>
        </authorList>
    </citation>
    <scope>IDENTIFICATION</scope>
    <source>
        <strain evidence="5">BB02</strain>
    </source>
</reference>
<dbReference type="PANTHER" id="PTHR11461:SF211">
    <property type="entry name" value="GH10112P-RELATED"/>
    <property type="match status" value="1"/>
</dbReference>
<sequence length="402" mass="45235">MLSKAVFLLVAVSLGAQSGFAQDDHPNITDVEVLAEAVSMFSLDVFNKLHTESKNLLFSPLSGHSALSMVMLGAWNKTLDNFHELLKIEDPYTAYIELFQDYETMPGIDIVLANGIWAKPTFPIKDEYKGHVGHIFQVEPKTIDISAPKGPEEPINAWVANRTNNAITTILPPSFIKADTDILFLNVFFLNASWESPFDASKTQDGEFVTESGETIRTSFMRRDDVEVEVGEMEGFAAKVLRLPFKNYGFAFYIALPNENETLSRLHDFMVNELHDSELFFAHLQTTKVNLYVPKFQLTSTLNISKKSSMGLDFLFDPDADFSELSEKHLALSSGVHKVFIDVKETGIVSTETPVFEGRQSRDSSEDFVVKRPFIFFVRDDVKGLLLFQGKLSDPRVTEVDY</sequence>
<dbReference type="InterPro" id="IPR023796">
    <property type="entry name" value="Serpin_dom"/>
</dbReference>
<dbReference type="Proteomes" id="UP000076420">
    <property type="component" value="Unassembled WGS sequence"/>
</dbReference>
<dbReference type="Gene3D" id="2.30.39.10">
    <property type="entry name" value="Alpha-1-antitrypsin, domain 1"/>
    <property type="match status" value="2"/>
</dbReference>
<feature type="signal peptide" evidence="3">
    <location>
        <begin position="1"/>
        <end position="21"/>
    </location>
</feature>
<dbReference type="InterPro" id="IPR036186">
    <property type="entry name" value="Serpin_sf"/>
</dbReference>
<evidence type="ECO:0000259" key="4">
    <source>
        <dbReference type="SMART" id="SM00093"/>
    </source>
</evidence>
<gene>
    <name evidence="5" type="primary">106071742</name>
</gene>
<dbReference type="AlphaFoldDB" id="A0A2C9LQB0"/>
<accession>A0A2C9LQB0</accession>
<dbReference type="InterPro" id="IPR000215">
    <property type="entry name" value="Serpin_fam"/>
</dbReference>
<feature type="domain" description="Serpin" evidence="4">
    <location>
        <begin position="43"/>
        <end position="395"/>
    </location>
</feature>
<dbReference type="VEuPathDB" id="VectorBase:BGLB033580"/>
<dbReference type="Gene3D" id="3.30.497.10">
    <property type="entry name" value="Antithrombin, subunit I, domain 2"/>
    <property type="match status" value="1"/>
</dbReference>
<dbReference type="KEGG" id="bgt:106071742"/>
<proteinExistence type="inferred from homology"/>
<dbReference type="GO" id="GO:0004867">
    <property type="term" value="F:serine-type endopeptidase inhibitor activity"/>
    <property type="evidence" value="ECO:0007669"/>
    <property type="project" value="InterPro"/>
</dbReference>
<evidence type="ECO:0000256" key="3">
    <source>
        <dbReference type="SAM" id="SignalP"/>
    </source>
</evidence>
<protein>
    <recommendedName>
        <fullName evidence="4">Serpin domain-containing protein</fullName>
    </recommendedName>
</protein>
<dbReference type="Gene3D" id="1.10.287.580">
    <property type="entry name" value="Helix hairpin bin"/>
    <property type="match status" value="1"/>
</dbReference>
<feature type="chain" id="PRO_5012587199" description="Serpin domain-containing protein" evidence="3">
    <location>
        <begin position="22"/>
        <end position="402"/>
    </location>
</feature>
<dbReference type="GO" id="GO:0005615">
    <property type="term" value="C:extracellular space"/>
    <property type="evidence" value="ECO:0007669"/>
    <property type="project" value="InterPro"/>
</dbReference>
<dbReference type="RefSeq" id="XP_013087359.2">
    <property type="nucleotide sequence ID" value="XM_013231905.2"/>
</dbReference>
<dbReference type="InterPro" id="IPR042178">
    <property type="entry name" value="Serpin_sf_1"/>
</dbReference>
<dbReference type="OrthoDB" id="9995163at2759"/>
<evidence type="ECO:0000256" key="2">
    <source>
        <dbReference type="RuleBase" id="RU000411"/>
    </source>
</evidence>
<dbReference type="VEuPathDB" id="VectorBase:BGLAX_045683"/>